<organism evidence="1 2">
    <name type="scientific">Acinetobacter beijerinckii CIP 110307</name>
    <dbReference type="NCBI Taxonomy" id="1217648"/>
    <lineage>
        <taxon>Bacteria</taxon>
        <taxon>Pseudomonadati</taxon>
        <taxon>Pseudomonadota</taxon>
        <taxon>Gammaproteobacteria</taxon>
        <taxon>Moraxellales</taxon>
        <taxon>Moraxellaceae</taxon>
        <taxon>Acinetobacter</taxon>
    </lineage>
</organism>
<keyword evidence="2" id="KW-1185">Reference proteome</keyword>
<dbReference type="STRING" id="262668.GCA_000931715_00435"/>
<dbReference type="HOGENOM" id="CLU_1599177_0_0_6"/>
<dbReference type="EMBL" id="APQL01000003">
    <property type="protein sequence ID" value="ENW07961.1"/>
    <property type="molecule type" value="Genomic_DNA"/>
</dbReference>
<evidence type="ECO:0000313" key="1">
    <source>
        <dbReference type="EMBL" id="ENW07961.1"/>
    </source>
</evidence>
<dbReference type="Proteomes" id="UP000017670">
    <property type="component" value="Unassembled WGS sequence"/>
</dbReference>
<name>N9FSQ1_9GAMM</name>
<gene>
    <name evidence="1" type="ORF">F933_00486</name>
</gene>
<dbReference type="AlphaFoldDB" id="N9FSQ1"/>
<dbReference type="eggNOG" id="ENOG50329WG">
    <property type="taxonomic scope" value="Bacteria"/>
</dbReference>
<sequence>MNNIAMEYLEKIFPTFDLSDSYSLLESDFYDTHYRYFDEIDDNYLCALNMSAEDLILKYNFQWPEYYTKIALMAVSARSRTQEGIKIWKDVSYEYLYYFGDSCSFLDTKGFKFFLPAAIYHFLTIDHNKAYMDSFVIRLETRWQEDSHIFSNEQKYLIKEFLSENYKGKFVGSKRYL</sequence>
<reference evidence="1 2" key="1">
    <citation type="submission" date="2013-02" db="EMBL/GenBank/DDBJ databases">
        <title>The Genome Sequence of Acinetobacter beijerinckii CIP 110307.</title>
        <authorList>
            <consortium name="The Broad Institute Genome Sequencing Platform"/>
            <consortium name="The Broad Institute Genome Sequencing Center for Infectious Disease"/>
            <person name="Cerqueira G."/>
            <person name="Feldgarden M."/>
            <person name="Courvalin P."/>
            <person name="Perichon B."/>
            <person name="Grillot-Courvalin C."/>
            <person name="Clermont D."/>
            <person name="Rocha E."/>
            <person name="Yoon E.-J."/>
            <person name="Nemec A."/>
            <person name="Walker B."/>
            <person name="Young S.K."/>
            <person name="Zeng Q."/>
            <person name="Gargeya S."/>
            <person name="Fitzgerald M."/>
            <person name="Haas B."/>
            <person name="Abouelleil A."/>
            <person name="Alvarado L."/>
            <person name="Arachchi H.M."/>
            <person name="Berlin A.M."/>
            <person name="Chapman S.B."/>
            <person name="Dewar J."/>
            <person name="Goldberg J."/>
            <person name="Griggs A."/>
            <person name="Gujja S."/>
            <person name="Hansen M."/>
            <person name="Howarth C."/>
            <person name="Imamovic A."/>
            <person name="Larimer J."/>
            <person name="McCowan C."/>
            <person name="Murphy C."/>
            <person name="Neiman D."/>
            <person name="Pearson M."/>
            <person name="Priest M."/>
            <person name="Roberts A."/>
            <person name="Saif S."/>
            <person name="Shea T."/>
            <person name="Sisk P."/>
            <person name="Sykes S."/>
            <person name="Wortman J."/>
            <person name="Nusbaum C."/>
            <person name="Birren B."/>
        </authorList>
    </citation>
    <scope>NUCLEOTIDE SEQUENCE [LARGE SCALE GENOMIC DNA]</scope>
    <source>
        <strain evidence="1 2">CIP 110307</strain>
    </source>
</reference>
<dbReference type="GeneID" id="29855716"/>
<comment type="caution">
    <text evidence="1">The sequence shown here is derived from an EMBL/GenBank/DDBJ whole genome shotgun (WGS) entry which is preliminary data.</text>
</comment>
<accession>N9FSQ1</accession>
<evidence type="ECO:0000313" key="2">
    <source>
        <dbReference type="Proteomes" id="UP000017670"/>
    </source>
</evidence>
<protein>
    <submittedName>
        <fullName evidence="1">Uncharacterized protein</fullName>
    </submittedName>
</protein>
<dbReference type="RefSeq" id="WP_005058209.1">
    <property type="nucleotide sequence ID" value="NZ_KB849764.1"/>
</dbReference>
<dbReference type="PATRIC" id="fig|1217648.3.peg.471"/>
<proteinExistence type="predicted"/>